<comment type="cofactor">
    <cofactor evidence="1 19">
        <name>FAD</name>
        <dbReference type="ChEBI" id="CHEBI:57692"/>
    </cofactor>
</comment>
<sequence>MIDIKENISLKPYHTFHMDIQARYFVEYDTVAELKELLASSLLKDNKFLHIGGGSNLLFTKDYDGVVLHSRMNSVRRMDGGNDFVYVVAESGMVWDDFVAYCVDAGLGGVENLSNIPGEVGASAIQNIGAYGVEVKDVIDSVFCIDVETLQERVFSNAECSYSYRSSIFKQELRGRYIVTAVKYVLRKKPEFRLEYGNLRTILGDAPISLESVRNVVITVRSRKLPDPDIVGSAGSFFVNPIVGREHYSRLLSEYPGMPAYPAEEGKVKLSAAWLIDNAGGHGKRVGGAAVYHKQCLVIVNENDAFPEDVVALAELIRKCVFEKYNVELTPEVNFI</sequence>
<dbReference type="GO" id="GO:0005829">
    <property type="term" value="C:cytosol"/>
    <property type="evidence" value="ECO:0007669"/>
    <property type="project" value="TreeGrafter"/>
</dbReference>
<dbReference type="InterPro" id="IPR016167">
    <property type="entry name" value="FAD-bd_PCMH_sub1"/>
</dbReference>
<keyword evidence="13 19" id="KW-0573">Peptidoglycan synthesis</keyword>
<reference evidence="21" key="2">
    <citation type="journal article" date="2021" name="PeerJ">
        <title>Extensive microbial diversity within the chicken gut microbiome revealed by metagenomics and culture.</title>
        <authorList>
            <person name="Gilroy R."/>
            <person name="Ravi A."/>
            <person name="Getino M."/>
            <person name="Pursley I."/>
            <person name="Horton D.L."/>
            <person name="Alikhan N.F."/>
            <person name="Baker D."/>
            <person name="Gharbi K."/>
            <person name="Hall N."/>
            <person name="Watson M."/>
            <person name="Adriaenssens E.M."/>
            <person name="Foster-Nyarko E."/>
            <person name="Jarju S."/>
            <person name="Secka A."/>
            <person name="Antonio M."/>
            <person name="Oren A."/>
            <person name="Chaudhuri R.R."/>
            <person name="La Ragione R."/>
            <person name="Hildebrand F."/>
            <person name="Pallen M.J."/>
        </authorList>
    </citation>
    <scope>NUCLEOTIDE SEQUENCE</scope>
    <source>
        <strain evidence="21">G3-4614</strain>
    </source>
</reference>
<dbReference type="InterPro" id="IPR036635">
    <property type="entry name" value="MurB_C_sf"/>
</dbReference>
<dbReference type="GO" id="GO:0071949">
    <property type="term" value="F:FAD binding"/>
    <property type="evidence" value="ECO:0007669"/>
    <property type="project" value="InterPro"/>
</dbReference>
<dbReference type="InterPro" id="IPR016169">
    <property type="entry name" value="FAD-bd_PCMH_sub2"/>
</dbReference>
<dbReference type="PROSITE" id="PS51387">
    <property type="entry name" value="FAD_PCMH"/>
    <property type="match status" value="1"/>
</dbReference>
<comment type="similarity">
    <text evidence="19">Belongs to the MurB family.</text>
</comment>
<feature type="active site" evidence="19">
    <location>
        <position position="332"/>
    </location>
</feature>
<evidence type="ECO:0000256" key="5">
    <source>
        <dbReference type="ARBA" id="ARBA00012518"/>
    </source>
</evidence>
<evidence type="ECO:0000256" key="10">
    <source>
        <dbReference type="ARBA" id="ARBA00022827"/>
    </source>
</evidence>
<comment type="function">
    <text evidence="2 19">Cell wall formation.</text>
</comment>
<proteinExistence type="inferred from homology"/>
<dbReference type="NCBIfam" id="NF000755">
    <property type="entry name" value="PRK00046.1"/>
    <property type="match status" value="1"/>
</dbReference>
<evidence type="ECO:0000256" key="3">
    <source>
        <dbReference type="ARBA" id="ARBA00004496"/>
    </source>
</evidence>
<dbReference type="GO" id="GO:0071555">
    <property type="term" value="P:cell wall organization"/>
    <property type="evidence" value="ECO:0007669"/>
    <property type="project" value="UniProtKB-KW"/>
</dbReference>
<reference evidence="21" key="1">
    <citation type="submission" date="2020-10" db="EMBL/GenBank/DDBJ databases">
        <authorList>
            <person name="Gilroy R."/>
        </authorList>
    </citation>
    <scope>NUCLEOTIDE SEQUENCE</scope>
    <source>
        <strain evidence="21">G3-4614</strain>
    </source>
</reference>
<dbReference type="PANTHER" id="PTHR21071:SF4">
    <property type="entry name" value="UDP-N-ACETYLENOLPYRUVOYLGLUCOSAMINE REDUCTASE"/>
    <property type="match status" value="1"/>
</dbReference>
<dbReference type="GO" id="GO:0008762">
    <property type="term" value="F:UDP-N-acetylmuramate dehydrogenase activity"/>
    <property type="evidence" value="ECO:0007669"/>
    <property type="project" value="UniProtKB-UniRule"/>
</dbReference>
<evidence type="ECO:0000256" key="9">
    <source>
        <dbReference type="ARBA" id="ARBA00022630"/>
    </source>
</evidence>
<dbReference type="HAMAP" id="MF_00037">
    <property type="entry name" value="MurB"/>
    <property type="match status" value="1"/>
</dbReference>
<gene>
    <name evidence="19 21" type="primary">murB</name>
    <name evidence="21" type="ORF">IAC54_08890</name>
</gene>
<evidence type="ECO:0000256" key="7">
    <source>
        <dbReference type="ARBA" id="ARBA00022490"/>
    </source>
</evidence>
<protein>
    <recommendedName>
        <fullName evidence="6 19">UDP-N-acetylenolpyruvoylglucosamine reductase</fullName>
        <ecNumber evidence="5 19">1.3.1.98</ecNumber>
    </recommendedName>
    <alternativeName>
        <fullName evidence="17 19">UDP-N-acetylmuramate dehydrogenase</fullName>
    </alternativeName>
</protein>
<evidence type="ECO:0000256" key="18">
    <source>
        <dbReference type="ARBA" id="ARBA00048914"/>
    </source>
</evidence>
<evidence type="ECO:0000256" key="14">
    <source>
        <dbReference type="ARBA" id="ARBA00023002"/>
    </source>
</evidence>
<dbReference type="SUPFAM" id="SSF56194">
    <property type="entry name" value="Uridine diphospho-N-Acetylenolpyruvylglucosamine reductase, MurB, C-terminal domain"/>
    <property type="match status" value="1"/>
</dbReference>
<evidence type="ECO:0000313" key="21">
    <source>
        <dbReference type="EMBL" id="MBO8438990.1"/>
    </source>
</evidence>
<dbReference type="Gene3D" id="3.30.43.10">
    <property type="entry name" value="Uridine Diphospho-n-acetylenolpyruvylglucosamine Reductase, domain 2"/>
    <property type="match status" value="1"/>
</dbReference>
<evidence type="ECO:0000259" key="20">
    <source>
        <dbReference type="PROSITE" id="PS51387"/>
    </source>
</evidence>
<keyword evidence="15 19" id="KW-0131">Cell cycle</keyword>
<evidence type="ECO:0000256" key="6">
    <source>
        <dbReference type="ARBA" id="ARBA00015188"/>
    </source>
</evidence>
<dbReference type="AlphaFoldDB" id="A0A9D9E5Q9"/>
<evidence type="ECO:0000256" key="2">
    <source>
        <dbReference type="ARBA" id="ARBA00003921"/>
    </source>
</evidence>
<comment type="subcellular location">
    <subcellularLocation>
        <location evidence="3 19">Cytoplasm</location>
    </subcellularLocation>
</comment>
<dbReference type="PANTHER" id="PTHR21071">
    <property type="entry name" value="UDP-N-ACETYLENOLPYRUVOYLGLUCOSAMINE REDUCTASE"/>
    <property type="match status" value="1"/>
</dbReference>
<feature type="active site" evidence="19">
    <location>
        <position position="165"/>
    </location>
</feature>
<dbReference type="Pfam" id="PF02873">
    <property type="entry name" value="MurB_C"/>
    <property type="match status" value="1"/>
</dbReference>
<evidence type="ECO:0000256" key="11">
    <source>
        <dbReference type="ARBA" id="ARBA00022857"/>
    </source>
</evidence>
<dbReference type="NCBIfam" id="TIGR00179">
    <property type="entry name" value="murB"/>
    <property type="match status" value="1"/>
</dbReference>
<dbReference type="EC" id="1.3.1.98" evidence="5 19"/>
<accession>A0A9D9E5Q9</accession>
<comment type="catalytic activity">
    <reaction evidence="18 19">
        <text>UDP-N-acetyl-alpha-D-muramate + NADP(+) = UDP-N-acetyl-3-O-(1-carboxyvinyl)-alpha-D-glucosamine + NADPH + H(+)</text>
        <dbReference type="Rhea" id="RHEA:12248"/>
        <dbReference type="ChEBI" id="CHEBI:15378"/>
        <dbReference type="ChEBI" id="CHEBI:57783"/>
        <dbReference type="ChEBI" id="CHEBI:58349"/>
        <dbReference type="ChEBI" id="CHEBI:68483"/>
        <dbReference type="ChEBI" id="CHEBI:70757"/>
        <dbReference type="EC" id="1.3.1.98"/>
    </reaction>
</comment>
<keyword evidence="7 19" id="KW-0963">Cytoplasm</keyword>
<feature type="active site" description="Proton donor" evidence="19">
    <location>
        <position position="236"/>
    </location>
</feature>
<evidence type="ECO:0000256" key="12">
    <source>
        <dbReference type="ARBA" id="ARBA00022960"/>
    </source>
</evidence>
<evidence type="ECO:0000256" key="15">
    <source>
        <dbReference type="ARBA" id="ARBA00023306"/>
    </source>
</evidence>
<comment type="caution">
    <text evidence="21">The sequence shown here is derived from an EMBL/GenBank/DDBJ whole genome shotgun (WGS) entry which is preliminary data.</text>
</comment>
<evidence type="ECO:0000256" key="8">
    <source>
        <dbReference type="ARBA" id="ARBA00022618"/>
    </source>
</evidence>
<dbReference type="InterPro" id="IPR006094">
    <property type="entry name" value="Oxid_FAD_bind_N"/>
</dbReference>
<dbReference type="GO" id="GO:0009252">
    <property type="term" value="P:peptidoglycan biosynthetic process"/>
    <property type="evidence" value="ECO:0007669"/>
    <property type="project" value="UniProtKB-UniRule"/>
</dbReference>
<keyword evidence="11 19" id="KW-0521">NADP</keyword>
<evidence type="ECO:0000256" key="4">
    <source>
        <dbReference type="ARBA" id="ARBA00004752"/>
    </source>
</evidence>
<evidence type="ECO:0000313" key="22">
    <source>
        <dbReference type="Proteomes" id="UP000823636"/>
    </source>
</evidence>
<keyword evidence="9 19" id="KW-0285">Flavoprotein</keyword>
<evidence type="ECO:0000256" key="17">
    <source>
        <dbReference type="ARBA" id="ARBA00031026"/>
    </source>
</evidence>
<dbReference type="SUPFAM" id="SSF56176">
    <property type="entry name" value="FAD-binding/transporter-associated domain-like"/>
    <property type="match status" value="1"/>
</dbReference>
<keyword evidence="8 19" id="KW-0132">Cell division</keyword>
<dbReference type="GO" id="GO:0051301">
    <property type="term" value="P:cell division"/>
    <property type="evidence" value="ECO:0007669"/>
    <property type="project" value="UniProtKB-KW"/>
</dbReference>
<dbReference type="EMBL" id="JADIMW010000088">
    <property type="protein sequence ID" value="MBO8438990.1"/>
    <property type="molecule type" value="Genomic_DNA"/>
</dbReference>
<dbReference type="Pfam" id="PF01565">
    <property type="entry name" value="FAD_binding_4"/>
    <property type="match status" value="1"/>
</dbReference>
<dbReference type="Gene3D" id="3.90.78.10">
    <property type="entry name" value="UDP-N-acetylenolpyruvoylglucosamine reductase, C-terminal domain"/>
    <property type="match status" value="1"/>
</dbReference>
<feature type="domain" description="FAD-binding PCMH-type" evidence="20">
    <location>
        <begin position="18"/>
        <end position="189"/>
    </location>
</feature>
<dbReference type="InterPro" id="IPR011601">
    <property type="entry name" value="MurB_C"/>
</dbReference>
<evidence type="ECO:0000256" key="1">
    <source>
        <dbReference type="ARBA" id="ARBA00001974"/>
    </source>
</evidence>
<dbReference type="InterPro" id="IPR036318">
    <property type="entry name" value="FAD-bd_PCMH-like_sf"/>
</dbReference>
<organism evidence="21 22">
    <name type="scientific">Candidatus Caccoplasma merdipullorum</name>
    <dbReference type="NCBI Taxonomy" id="2840718"/>
    <lineage>
        <taxon>Bacteria</taxon>
        <taxon>Pseudomonadati</taxon>
        <taxon>Bacteroidota</taxon>
        <taxon>Bacteroidia</taxon>
        <taxon>Bacteroidales</taxon>
        <taxon>Bacteroidaceae</taxon>
        <taxon>Bacteroidaceae incertae sedis</taxon>
        <taxon>Candidatus Caccoplasma</taxon>
    </lineage>
</organism>
<dbReference type="Gene3D" id="3.30.465.10">
    <property type="match status" value="1"/>
</dbReference>
<dbReference type="InterPro" id="IPR016166">
    <property type="entry name" value="FAD-bd_PCMH"/>
</dbReference>
<dbReference type="NCBIfam" id="NF010478">
    <property type="entry name" value="PRK13903.1"/>
    <property type="match status" value="1"/>
</dbReference>
<dbReference type="GO" id="GO:0008360">
    <property type="term" value="P:regulation of cell shape"/>
    <property type="evidence" value="ECO:0007669"/>
    <property type="project" value="UniProtKB-KW"/>
</dbReference>
<keyword evidence="10 19" id="KW-0274">FAD</keyword>
<name>A0A9D9E5Q9_9BACT</name>
<keyword evidence="14 19" id="KW-0560">Oxidoreductase</keyword>
<dbReference type="Proteomes" id="UP000823636">
    <property type="component" value="Unassembled WGS sequence"/>
</dbReference>
<comment type="pathway">
    <text evidence="4 19">Cell wall biogenesis; peptidoglycan biosynthesis.</text>
</comment>
<keyword evidence="16 19" id="KW-0961">Cell wall biogenesis/degradation</keyword>
<evidence type="ECO:0000256" key="19">
    <source>
        <dbReference type="HAMAP-Rule" id="MF_00037"/>
    </source>
</evidence>
<dbReference type="InterPro" id="IPR003170">
    <property type="entry name" value="MurB"/>
</dbReference>
<keyword evidence="12 19" id="KW-0133">Cell shape</keyword>
<evidence type="ECO:0000256" key="13">
    <source>
        <dbReference type="ARBA" id="ARBA00022984"/>
    </source>
</evidence>
<evidence type="ECO:0000256" key="16">
    <source>
        <dbReference type="ARBA" id="ARBA00023316"/>
    </source>
</evidence>